<feature type="binding site" evidence="20">
    <location>
        <position position="133"/>
    </location>
    <ligand>
        <name>ATP</name>
        <dbReference type="ChEBI" id="CHEBI:30616"/>
    </ligand>
</feature>
<keyword evidence="12" id="KW-0418">Kinase</keyword>
<dbReference type="InterPro" id="IPR000719">
    <property type="entry name" value="Prot_kinase_dom"/>
</dbReference>
<feature type="compositionally biased region" description="Polar residues" evidence="22">
    <location>
        <begin position="579"/>
        <end position="591"/>
    </location>
</feature>
<dbReference type="InterPro" id="IPR046409">
    <property type="entry name" value="PDC10_dimerisation_sf"/>
</dbReference>
<evidence type="ECO:0000256" key="8">
    <source>
        <dbReference type="ARBA" id="ARBA00022723"/>
    </source>
</evidence>
<dbReference type="GO" id="GO:0004674">
    <property type="term" value="F:protein serine/threonine kinase activity"/>
    <property type="evidence" value="ECO:0007669"/>
    <property type="project" value="UniProtKB-KW"/>
</dbReference>
<feature type="coiled-coil region" evidence="21">
    <location>
        <begin position="130"/>
        <end position="157"/>
    </location>
</feature>
<dbReference type="EC" id="2.7.11.1" evidence="4"/>
<dbReference type="Pfam" id="PF00069">
    <property type="entry name" value="Pkinase"/>
    <property type="match status" value="1"/>
</dbReference>
<keyword evidence="16" id="KW-0460">Magnesium</keyword>
<dbReference type="PANTHER" id="PTHR48012:SF10">
    <property type="entry name" value="FI20177P1"/>
    <property type="match status" value="1"/>
</dbReference>
<dbReference type="PROSITE" id="PS51873">
    <property type="entry name" value="TRIAD"/>
    <property type="match status" value="1"/>
</dbReference>
<evidence type="ECO:0000256" key="14">
    <source>
        <dbReference type="ARBA" id="ARBA00022833"/>
    </source>
</evidence>
<keyword evidence="11 19" id="KW-0863">Zinc-finger</keyword>
<dbReference type="PROSITE" id="PS00107">
    <property type="entry name" value="PROTEIN_KINASE_ATP"/>
    <property type="match status" value="1"/>
</dbReference>
<evidence type="ECO:0000259" key="25">
    <source>
        <dbReference type="PROSITE" id="PS51873"/>
    </source>
</evidence>
<dbReference type="PROSITE" id="PS50089">
    <property type="entry name" value="ZF_RING_2"/>
    <property type="match status" value="1"/>
</dbReference>
<evidence type="ECO:0000256" key="7">
    <source>
        <dbReference type="ARBA" id="ARBA00022679"/>
    </source>
</evidence>
<evidence type="ECO:0000256" key="3">
    <source>
        <dbReference type="ARBA" id="ARBA00008874"/>
    </source>
</evidence>
<keyword evidence="8" id="KW-0479">Metal-binding</keyword>
<dbReference type="Proteomes" id="UP001175271">
    <property type="component" value="Unassembled WGS sequence"/>
</dbReference>
<sequence length="2187" mass="244651">MSVQHQDTDGKFVDTLSRGFNVSSGIERFEQNAVAEHQVTRQYSMVNQFRPSNFGAGIKSLYSSDDTPSYTIESGRRDLKAVTKSSQAFARPENAKNLDPESIFTKQERIGRGSFGEVYKGIDNRNGQIVAIKIIDLEQAEDEIEDIQQEIMVLSQCDSVFVTKYYGSFLKGSKLWILMEYLGGGSALDLTKSGKLEEMHIAVIMREILKGLEYLHGERKIHRDIKAANVLLSEHGDVKVADFGVAGQLTETVKKRITFVGTPFWMAPEVIKQASYDFKADIWSLGITALELANGEPPHSDLHPMRVLFLIPKNPPPQLTGSQWSRSFKEFVELCLNKDPDNRPSAKDLLRHPFIKKAKKNSILIELIERSTEYKFRMGPSSDSDQDDDVESQAGDDWEYPTVRVPSTSTTKQPEALDDRDKTVRVVSVASRPSLNVSSQAKSQQYSPEASLNGTIINNGSSSTVSAIASQLRQSSISSSATSSTASSGSNRSSQTTSSSSHTSQNVSPNRNHATTISLDTPDPVFASSGQHVPSGGRSNTVVSSNTGASSSLSYTTTSSASSNNSSRRQGYVGPSQVGVRTNSNVYTNGVPSERHRNPAPAPPHGALEIALLPALEKLSRTRHGGADLDNVALALKQAEANCPGLCDQLVTELLTALAYPHGTQAELRSSVSKLTSTSDLGCEASSLRHSFTEPESPLDFTEFQNVSREAGVALTEERCSTEYYQRRSSSLKDLYQRRMKNVPDAMREEEYVRFTKDSSIYRCAESLKKFVLSDEKTVFVDNPFPECETLTLLRLLVTFYGDAPATVLYVNSSESMLDSLVSAAENFFVFDDVCSMKDENVLKTSVRSLRCKNFTDVCRISDPPGWHRICFLSDKQFLDLLTTNQVTFSLVVFDNFVCTTKMMMTCMYATRKLIQKRRDSGDSAFKTVVTFHGSLNPLIKGLFEGTTTIADEEFPGKAILYSEKTTQCPVSKCYLDEILSIVRFLVASQLQLPLAAPFGNFTKELPAIEGDILVFALSTSEAVMLQCALKRDFEWFTSWYQFDDVVKVVCLTEYSTADDLPASTSEKHIKIFVATDNATNIPRVPYVVDSGFVRRNYFNTSVASFCTEVIPISRYSADRRASYAVSFVNHPRIDEISIQTGGVVFRLFSLEQFSSLKKFDELGERNGESHMLSIYCNELKLNCTGLKILRKASERTLTLQFVRLVSFLNTEYLALLRDSREGSAVDFYRKLFIVAVLSLEPVFCCNREAKFLLDEANKFSSVRYFGIFVEKILNRLQGFTMKEERNKCADIFERIASFVKTRINATASALLKQSNVRCDLDDELFDDWTEYITAADVEHLYMSLHQRHVTVYKLETGNNVRFAVSLQRRNGDEFVLQPCDGIDFVEAKPSFGSFAFHILEMRQGMFFILSPVKAVGNGNGNGNGNHIYPLLKHCRAFRKVYVGPYGRRFLLPNGVSTMPLGFFGGPRNIFLSIACAHDPHTDVFVVGTDDADLDSATTVVDQIISTKYSELLNETCELSSHGVGKKNSSTIIVGAGGITLEHIFNNETRHVYSEKEVFGDALKRERRFTEKSFDSLGKPTIINAHDLFPTSGGLAWNLKRDVTPNIKSQKLTAFQRGVKFHTRSGKYSGVKCSCPKALTSAVGKITIDGHYSVQQVINTLLLAFPKSVVACKRYAGNSEIRSLIRWHSSSLNEDDIYVFDLSSDTTTNLFASVVRFALEPYGCKISEAFVMTRDEVEKKVLISKVDTVLQASLPRTHIGRALKVLRIDFEAKETCDVYVWGECKSDDLYVLVAEMRKTAASLQSKCQIDLQISAVFRLFYLLSPDEYMTHQTAVTKYCLGERELGHTSVEVSELPGGFWIVNFESCDDVLLDGSFQSFLKVFDSNKRLSRELYPPLFTRKGISWLMSLQDGFWPYLRVKLCEKPSTAVDLLVDSKIREQLEALIDDYCGRNSVSLLSADSELSSCCACFHTDEERKVVLECGHSICEDCRASWISVCVSEGRFPLCCPELNCQKIVVWKDIEKWLVCGKEDCLDCSSHDEMKKLSRSSYRRYLNGLENLHLLCSTPDCVGYFTKEVAKEMQSARCPECNVMKCMVCGACTHDDVSCEENEAMTKDSQRGLEYWIQKDPKNRRACVVCRMLIVKDAGCNHMHCRNCGTHFCWICDFISDEGVPGVYKHLYDAHRTFV</sequence>
<protein>
    <recommendedName>
        <fullName evidence="4">non-specific serine/threonine protein kinase</fullName>
        <ecNumber evidence="4">2.7.11.1</ecNumber>
    </recommendedName>
</protein>
<keyword evidence="6" id="KW-0723">Serine/threonine-protein kinase</keyword>
<keyword evidence="15 20" id="KW-0067">ATP-binding</keyword>
<dbReference type="FunFam" id="3.30.200.20:FF:000092">
    <property type="entry name" value="Serine/threonine-protein kinase 24"/>
    <property type="match status" value="1"/>
</dbReference>
<keyword evidence="7" id="KW-0808">Transferase</keyword>
<dbReference type="InterPro" id="IPR001841">
    <property type="entry name" value="Znf_RING"/>
</dbReference>
<evidence type="ECO:0000256" key="18">
    <source>
        <dbReference type="ARBA" id="ARBA00048679"/>
    </source>
</evidence>
<evidence type="ECO:0000256" key="13">
    <source>
        <dbReference type="ARBA" id="ARBA00022786"/>
    </source>
</evidence>
<evidence type="ECO:0000256" key="1">
    <source>
        <dbReference type="ARBA" id="ARBA00001946"/>
    </source>
</evidence>
<dbReference type="FunFam" id="1.10.510.10:FF:000207">
    <property type="entry name" value="serine/threonine-protein kinase dst1 isoform X1"/>
    <property type="match status" value="1"/>
</dbReference>
<dbReference type="SMART" id="SM00220">
    <property type="entry name" value="S_TKc"/>
    <property type="match status" value="1"/>
</dbReference>
<evidence type="ECO:0000313" key="27">
    <source>
        <dbReference type="Proteomes" id="UP001175271"/>
    </source>
</evidence>
<dbReference type="PANTHER" id="PTHR48012">
    <property type="entry name" value="STERILE20-LIKE KINASE, ISOFORM B-RELATED"/>
    <property type="match status" value="1"/>
</dbReference>
<keyword evidence="27" id="KW-1185">Reference proteome</keyword>
<dbReference type="Gene3D" id="3.30.200.20">
    <property type="entry name" value="Phosphorylase Kinase, domain 1"/>
    <property type="match status" value="1"/>
</dbReference>
<evidence type="ECO:0000256" key="11">
    <source>
        <dbReference type="ARBA" id="ARBA00022771"/>
    </source>
</evidence>
<feature type="region of interest" description="Disordered" evidence="22">
    <location>
        <begin position="479"/>
        <end position="606"/>
    </location>
</feature>
<evidence type="ECO:0000256" key="12">
    <source>
        <dbReference type="ARBA" id="ARBA00022777"/>
    </source>
</evidence>
<dbReference type="InterPro" id="IPR017441">
    <property type="entry name" value="Protein_kinase_ATP_BS"/>
</dbReference>
<comment type="catalytic activity">
    <reaction evidence="18">
        <text>L-seryl-[protein] + ATP = O-phospho-L-seryl-[protein] + ADP + H(+)</text>
        <dbReference type="Rhea" id="RHEA:17989"/>
        <dbReference type="Rhea" id="RHEA-COMP:9863"/>
        <dbReference type="Rhea" id="RHEA-COMP:11604"/>
        <dbReference type="ChEBI" id="CHEBI:15378"/>
        <dbReference type="ChEBI" id="CHEBI:29999"/>
        <dbReference type="ChEBI" id="CHEBI:30616"/>
        <dbReference type="ChEBI" id="CHEBI:83421"/>
        <dbReference type="ChEBI" id="CHEBI:456216"/>
        <dbReference type="EC" id="2.7.11.1"/>
    </reaction>
</comment>
<feature type="compositionally biased region" description="Acidic residues" evidence="22">
    <location>
        <begin position="384"/>
        <end position="399"/>
    </location>
</feature>
<dbReference type="EMBL" id="JAUCMV010000004">
    <property type="protein sequence ID" value="KAK0404457.1"/>
    <property type="molecule type" value="Genomic_DNA"/>
</dbReference>
<dbReference type="GO" id="GO:0005737">
    <property type="term" value="C:cytoplasm"/>
    <property type="evidence" value="ECO:0007669"/>
    <property type="project" value="UniProtKB-SubCell"/>
</dbReference>
<keyword evidence="13" id="KW-0833">Ubl conjugation pathway</keyword>
<keyword evidence="21" id="KW-0175">Coiled coil</keyword>
<evidence type="ECO:0000313" key="26">
    <source>
        <dbReference type="EMBL" id="KAK0404457.1"/>
    </source>
</evidence>
<comment type="caution">
    <text evidence="26">The sequence shown here is derived from an EMBL/GenBank/DDBJ whole genome shotgun (WGS) entry which is preliminary data.</text>
</comment>
<dbReference type="Gene3D" id="1.10.510.10">
    <property type="entry name" value="Transferase(Phosphotransferase) domain 1"/>
    <property type="match status" value="1"/>
</dbReference>
<evidence type="ECO:0000256" key="9">
    <source>
        <dbReference type="ARBA" id="ARBA00022737"/>
    </source>
</evidence>
<gene>
    <name evidence="26" type="ORF">QR680_017463</name>
</gene>
<comment type="subcellular location">
    <subcellularLocation>
        <location evidence="2">Cytoplasm</location>
    </subcellularLocation>
</comment>
<evidence type="ECO:0000256" key="6">
    <source>
        <dbReference type="ARBA" id="ARBA00022527"/>
    </source>
</evidence>
<dbReference type="Pfam" id="PF22191">
    <property type="entry name" value="IBR_1"/>
    <property type="match status" value="1"/>
</dbReference>
<evidence type="ECO:0000259" key="24">
    <source>
        <dbReference type="PROSITE" id="PS50089"/>
    </source>
</evidence>
<evidence type="ECO:0000259" key="23">
    <source>
        <dbReference type="PROSITE" id="PS50011"/>
    </source>
</evidence>
<evidence type="ECO:0000256" key="15">
    <source>
        <dbReference type="ARBA" id="ARBA00022840"/>
    </source>
</evidence>
<comment type="catalytic activity">
    <reaction evidence="17">
        <text>L-threonyl-[protein] + ATP = O-phospho-L-threonyl-[protein] + ADP + H(+)</text>
        <dbReference type="Rhea" id="RHEA:46608"/>
        <dbReference type="Rhea" id="RHEA-COMP:11060"/>
        <dbReference type="Rhea" id="RHEA-COMP:11605"/>
        <dbReference type="ChEBI" id="CHEBI:15378"/>
        <dbReference type="ChEBI" id="CHEBI:30013"/>
        <dbReference type="ChEBI" id="CHEBI:30616"/>
        <dbReference type="ChEBI" id="CHEBI:61977"/>
        <dbReference type="ChEBI" id="CHEBI:456216"/>
        <dbReference type="EC" id="2.7.11.1"/>
    </reaction>
</comment>
<keyword evidence="5" id="KW-0963">Cytoplasm</keyword>
<comment type="similarity">
    <text evidence="3">Belongs to the protein kinase superfamily. STE Ser/Thr protein kinase family. STE20 subfamily.</text>
</comment>
<dbReference type="InterPro" id="IPR050629">
    <property type="entry name" value="STE20/SPS1-PAK"/>
</dbReference>
<feature type="compositionally biased region" description="Polar residues" evidence="22">
    <location>
        <begin position="509"/>
        <end position="519"/>
    </location>
</feature>
<dbReference type="SUPFAM" id="SSF56112">
    <property type="entry name" value="Protein kinase-like (PK-like)"/>
    <property type="match status" value="1"/>
</dbReference>
<evidence type="ECO:0000256" key="5">
    <source>
        <dbReference type="ARBA" id="ARBA00022490"/>
    </source>
</evidence>
<reference evidence="26" key="1">
    <citation type="submission" date="2023-06" db="EMBL/GenBank/DDBJ databases">
        <title>Genomic analysis of the entomopathogenic nematode Steinernema hermaphroditum.</title>
        <authorList>
            <person name="Schwarz E.M."/>
            <person name="Heppert J.K."/>
            <person name="Baniya A."/>
            <person name="Schwartz H.T."/>
            <person name="Tan C.-H."/>
            <person name="Antoshechkin I."/>
            <person name="Sternberg P.W."/>
            <person name="Goodrich-Blair H."/>
            <person name="Dillman A.R."/>
        </authorList>
    </citation>
    <scope>NUCLEOTIDE SEQUENCE</scope>
    <source>
        <strain evidence="26">PS9179</strain>
        <tissue evidence="26">Whole animal</tissue>
    </source>
</reference>
<feature type="region of interest" description="Disordered" evidence="22">
    <location>
        <begin position="377"/>
        <end position="423"/>
    </location>
</feature>
<organism evidence="26 27">
    <name type="scientific">Steinernema hermaphroditum</name>
    <dbReference type="NCBI Taxonomy" id="289476"/>
    <lineage>
        <taxon>Eukaryota</taxon>
        <taxon>Metazoa</taxon>
        <taxon>Ecdysozoa</taxon>
        <taxon>Nematoda</taxon>
        <taxon>Chromadorea</taxon>
        <taxon>Rhabditida</taxon>
        <taxon>Tylenchina</taxon>
        <taxon>Panagrolaimomorpha</taxon>
        <taxon>Strongyloidoidea</taxon>
        <taxon>Steinernematidae</taxon>
        <taxon>Steinernema</taxon>
    </lineage>
</organism>
<dbReference type="Gene3D" id="1.20.120.1750">
    <property type="match status" value="1"/>
</dbReference>
<dbReference type="SUPFAM" id="SSF57850">
    <property type="entry name" value="RING/U-box"/>
    <property type="match status" value="2"/>
</dbReference>
<dbReference type="Gene3D" id="1.10.12.70">
    <property type="match status" value="1"/>
</dbReference>
<evidence type="ECO:0000256" key="10">
    <source>
        <dbReference type="ARBA" id="ARBA00022741"/>
    </source>
</evidence>
<keyword evidence="9" id="KW-0677">Repeat</keyword>
<evidence type="ECO:0000256" key="21">
    <source>
        <dbReference type="SAM" id="Coils"/>
    </source>
</evidence>
<feature type="compositionally biased region" description="Low complexity" evidence="22">
    <location>
        <begin position="549"/>
        <end position="567"/>
    </location>
</feature>
<feature type="domain" description="RING-type" evidence="25">
    <location>
        <begin position="1962"/>
        <end position="2187"/>
    </location>
</feature>
<dbReference type="CDD" id="cd06609">
    <property type="entry name" value="STKc_MST3_like"/>
    <property type="match status" value="1"/>
</dbReference>
<keyword evidence="10 20" id="KW-0547">Nucleotide-binding</keyword>
<comment type="cofactor">
    <cofactor evidence="1">
        <name>Mg(2+)</name>
        <dbReference type="ChEBI" id="CHEBI:18420"/>
    </cofactor>
</comment>
<evidence type="ECO:0000256" key="19">
    <source>
        <dbReference type="PROSITE-ProRule" id="PRU00175"/>
    </source>
</evidence>
<evidence type="ECO:0000256" key="17">
    <source>
        <dbReference type="ARBA" id="ARBA00047899"/>
    </source>
</evidence>
<dbReference type="Gene3D" id="3.40.50.300">
    <property type="entry name" value="P-loop containing nucleotide triphosphate hydrolases"/>
    <property type="match status" value="1"/>
</dbReference>
<dbReference type="PROSITE" id="PS50011">
    <property type="entry name" value="PROTEIN_KINASE_DOM"/>
    <property type="match status" value="1"/>
</dbReference>
<evidence type="ECO:0000256" key="16">
    <source>
        <dbReference type="ARBA" id="ARBA00022842"/>
    </source>
</evidence>
<evidence type="ECO:0000256" key="2">
    <source>
        <dbReference type="ARBA" id="ARBA00004496"/>
    </source>
</evidence>
<evidence type="ECO:0000256" key="22">
    <source>
        <dbReference type="SAM" id="MobiDB-lite"/>
    </source>
</evidence>
<evidence type="ECO:0000256" key="20">
    <source>
        <dbReference type="PROSITE-ProRule" id="PRU10141"/>
    </source>
</evidence>
<dbReference type="InterPro" id="IPR027417">
    <property type="entry name" value="P-loop_NTPase"/>
</dbReference>
<dbReference type="GO" id="GO:0005524">
    <property type="term" value="F:ATP binding"/>
    <property type="evidence" value="ECO:0007669"/>
    <property type="project" value="UniProtKB-UniRule"/>
</dbReference>
<feature type="domain" description="Protein kinase" evidence="23">
    <location>
        <begin position="104"/>
        <end position="355"/>
    </location>
</feature>
<dbReference type="GO" id="GO:0008270">
    <property type="term" value="F:zinc ion binding"/>
    <property type="evidence" value="ECO:0007669"/>
    <property type="project" value="UniProtKB-KW"/>
</dbReference>
<dbReference type="InterPro" id="IPR044066">
    <property type="entry name" value="TRIAD_supradom"/>
</dbReference>
<keyword evidence="14" id="KW-0862">Zinc</keyword>
<accession>A0AA39HH20</accession>
<dbReference type="InterPro" id="IPR011009">
    <property type="entry name" value="Kinase-like_dom_sf"/>
</dbReference>
<dbReference type="CDD" id="cd20335">
    <property type="entry name" value="BRcat_RBR"/>
    <property type="match status" value="1"/>
</dbReference>
<name>A0AA39HH20_9BILA</name>
<feature type="compositionally biased region" description="Low complexity" evidence="22">
    <location>
        <begin position="479"/>
        <end position="508"/>
    </location>
</feature>
<feature type="compositionally biased region" description="Polar residues" evidence="22">
    <location>
        <begin position="528"/>
        <end position="548"/>
    </location>
</feature>
<feature type="domain" description="RING-type" evidence="24">
    <location>
        <begin position="1966"/>
        <end position="2007"/>
    </location>
</feature>
<evidence type="ECO:0000256" key="4">
    <source>
        <dbReference type="ARBA" id="ARBA00012513"/>
    </source>
</evidence>
<proteinExistence type="inferred from homology"/>